<accession>A0AAU8AZX7</accession>
<organism evidence="1">
    <name type="scientific">Dulem virus 128</name>
    <dbReference type="NCBI Taxonomy" id="3145605"/>
    <lineage>
        <taxon>Viruses</taxon>
        <taxon>Monodnaviria</taxon>
        <taxon>Sangervirae</taxon>
        <taxon>Phixviricota</taxon>
        <taxon>Malgrandaviricetes</taxon>
        <taxon>Petitvirales</taxon>
        <taxon>Microviridae</taxon>
        <taxon>Microvirus</taxon>
    </lineage>
</organism>
<reference evidence="1" key="1">
    <citation type="submission" date="2024-03" db="EMBL/GenBank/DDBJ databases">
        <title>Diverse circular DNA viruses in blood, oral, and fecal samples of captive lemurs.</title>
        <authorList>
            <person name="Paietta E.N."/>
            <person name="Kraberger S."/>
            <person name="Lund M.C."/>
            <person name="Custer J.M."/>
            <person name="Vargas K.M."/>
            <person name="Ehmke E.E."/>
            <person name="Yoder A.D."/>
            <person name="Varsani A."/>
        </authorList>
    </citation>
    <scope>NUCLEOTIDE SEQUENCE</scope>
    <source>
        <strain evidence="1">Duke_24FS_106</strain>
        <strain evidence="2">Duke_26_85</strain>
    </source>
</reference>
<evidence type="ECO:0000313" key="2">
    <source>
        <dbReference type="EMBL" id="XCD07129.1"/>
    </source>
</evidence>
<name>A0AAU8AZX7_9VIRU</name>
<protein>
    <submittedName>
        <fullName evidence="1">Uncharacterized protein</fullName>
    </submittedName>
</protein>
<dbReference type="EMBL" id="PP511577">
    <property type="protein sequence ID" value="XCD05567.1"/>
    <property type="molecule type" value="Genomic_DNA"/>
</dbReference>
<proteinExistence type="predicted"/>
<dbReference type="EMBL" id="PP511755">
    <property type="protein sequence ID" value="XCD07129.1"/>
    <property type="molecule type" value="Genomic_DNA"/>
</dbReference>
<evidence type="ECO:0000313" key="1">
    <source>
        <dbReference type="EMBL" id="XCD05567.1"/>
    </source>
</evidence>
<sequence>MAHRARMRPKADKRIFRRTAVKSKKINIEPTVYRGGIRL</sequence>